<dbReference type="AlphaFoldDB" id="A0AAW3TWZ0"/>
<evidence type="ECO:0000259" key="1">
    <source>
        <dbReference type="Pfam" id="PF00294"/>
    </source>
</evidence>
<name>A0AAW3TWZ0_9SPHN</name>
<dbReference type="SUPFAM" id="SSF53613">
    <property type="entry name" value="Ribokinase-like"/>
    <property type="match status" value="1"/>
</dbReference>
<dbReference type="GO" id="GO:0003824">
    <property type="term" value="F:catalytic activity"/>
    <property type="evidence" value="ECO:0007669"/>
    <property type="project" value="UniProtKB-ARBA"/>
</dbReference>
<evidence type="ECO:0000313" key="3">
    <source>
        <dbReference type="Proteomes" id="UP000528945"/>
    </source>
</evidence>
<keyword evidence="3" id="KW-1185">Reference proteome</keyword>
<dbReference type="EMBL" id="JACIDB010000010">
    <property type="protein sequence ID" value="MBB3877016.1"/>
    <property type="molecule type" value="Genomic_DNA"/>
</dbReference>
<dbReference type="Pfam" id="PF05014">
    <property type="entry name" value="Nuc_deoxyrib_tr"/>
    <property type="match status" value="1"/>
</dbReference>
<dbReference type="Gene3D" id="3.40.50.450">
    <property type="match status" value="1"/>
</dbReference>
<evidence type="ECO:0000313" key="2">
    <source>
        <dbReference type="EMBL" id="MBB3877016.1"/>
    </source>
</evidence>
<gene>
    <name evidence="2" type="ORF">GGR47_003284</name>
</gene>
<dbReference type="InterPro" id="IPR011611">
    <property type="entry name" value="PfkB_dom"/>
</dbReference>
<sequence>MISVVGGVYRERCVEPHWDDVYGSAGRAAAAMSGAVDGVALHTYQADGMAEGLENLAAVYGLDVRGPVIDGPGIAFDYMHSLAEPAIAPRPDAIVRREPIVVRDDVVLRFGMLEGTAEVHARRAIYDPQSAFDPRGFRENGSTADELALILNRLEALQLTGERDPDRAIEALMSREDADVVVLKMGGKGALVADAEGRVLIPAYRSETVWKIGSGDVFSANFALHWGVNGASPARAADLASRAVSRYSASRALPSPSAAELDADEAAPVTPGSGRVYIAAPFFNLAELWMLGEVRRRLLEMGVEVFSPLHDVGRGPGHLVAKLDLEGLDRCDVVLAILNGGDAGTIFEIGYAVARGLPVVALAQNVRPEDLKMPEGTGCRIVEDLVTAIYHAVWALP</sequence>
<dbReference type="SUPFAM" id="SSF52309">
    <property type="entry name" value="N-(deoxy)ribosyltransferase-like"/>
    <property type="match status" value="1"/>
</dbReference>
<reference evidence="2 3" key="1">
    <citation type="submission" date="2020-08" db="EMBL/GenBank/DDBJ databases">
        <title>Genomic Encyclopedia of Type Strains, Phase IV (KMG-IV): sequencing the most valuable type-strain genomes for metagenomic binning, comparative biology and taxonomic classification.</title>
        <authorList>
            <person name="Goeker M."/>
        </authorList>
    </citation>
    <scope>NUCLEOTIDE SEQUENCE [LARGE SCALE GENOMIC DNA]</scope>
    <source>
        <strain evidence="2 3">DSM 15581</strain>
    </source>
</reference>
<protein>
    <recommendedName>
        <fullName evidence="1">Carbohydrate kinase PfkB domain-containing protein</fullName>
    </recommendedName>
</protein>
<dbReference type="RefSeq" id="WP_147036009.1">
    <property type="nucleotide sequence ID" value="NZ_JACIDB010000010.1"/>
</dbReference>
<feature type="domain" description="Carbohydrate kinase PfkB" evidence="1">
    <location>
        <begin position="149"/>
        <end position="243"/>
    </location>
</feature>
<dbReference type="InterPro" id="IPR029056">
    <property type="entry name" value="Ribokinase-like"/>
</dbReference>
<comment type="caution">
    <text evidence="2">The sequence shown here is derived from an EMBL/GenBank/DDBJ whole genome shotgun (WGS) entry which is preliminary data.</text>
</comment>
<organism evidence="2 3">
    <name type="scientific">Sphingomonas aquatilis</name>
    <dbReference type="NCBI Taxonomy" id="93063"/>
    <lineage>
        <taxon>Bacteria</taxon>
        <taxon>Pseudomonadati</taxon>
        <taxon>Pseudomonadota</taxon>
        <taxon>Alphaproteobacteria</taxon>
        <taxon>Sphingomonadales</taxon>
        <taxon>Sphingomonadaceae</taxon>
        <taxon>Sphingomonas</taxon>
    </lineage>
</organism>
<dbReference type="InterPro" id="IPR007710">
    <property type="entry name" value="Nucleoside_deoxyribTrfase"/>
</dbReference>
<dbReference type="Proteomes" id="UP000528945">
    <property type="component" value="Unassembled WGS sequence"/>
</dbReference>
<proteinExistence type="predicted"/>
<dbReference type="Pfam" id="PF00294">
    <property type="entry name" value="PfkB"/>
    <property type="match status" value="1"/>
</dbReference>
<dbReference type="Gene3D" id="3.40.1190.20">
    <property type="match status" value="1"/>
</dbReference>
<accession>A0AAW3TWZ0</accession>